<dbReference type="Gene3D" id="3.40.50.300">
    <property type="entry name" value="P-loop containing nucleotide triphosphate hydrolases"/>
    <property type="match status" value="1"/>
</dbReference>
<proteinExistence type="predicted"/>
<dbReference type="PANTHER" id="PTHR22605">
    <property type="entry name" value="RZ-TYPE DOMAIN-CONTAINING PROTEIN"/>
    <property type="match status" value="1"/>
</dbReference>
<dbReference type="SUPFAM" id="SSF52540">
    <property type="entry name" value="P-loop containing nucleoside triphosphate hydrolases"/>
    <property type="match status" value="1"/>
</dbReference>
<dbReference type="EMBL" id="BAAFST010000011">
    <property type="protein sequence ID" value="GAB1297145.1"/>
    <property type="molecule type" value="Genomic_DNA"/>
</dbReference>
<evidence type="ECO:0000313" key="3">
    <source>
        <dbReference type="Proteomes" id="UP001623349"/>
    </source>
</evidence>
<dbReference type="Proteomes" id="UP001623349">
    <property type="component" value="Unassembled WGS sequence"/>
</dbReference>
<comment type="caution">
    <text evidence="2">The sequence shown here is derived from an EMBL/GenBank/DDBJ whole genome shotgun (WGS) entry which is preliminary data.</text>
</comment>
<gene>
    <name evidence="2" type="ORF">APTSU1_001238100</name>
</gene>
<protein>
    <submittedName>
        <fullName evidence="2">E3 ubiquitin-protein ligase RNF213</fullName>
    </submittedName>
</protein>
<organism evidence="2 3">
    <name type="scientific">Apodemus speciosus</name>
    <name type="common">Large Japanese field mouse</name>
    <dbReference type="NCBI Taxonomy" id="105296"/>
    <lineage>
        <taxon>Eukaryota</taxon>
        <taxon>Metazoa</taxon>
        <taxon>Chordata</taxon>
        <taxon>Craniata</taxon>
        <taxon>Vertebrata</taxon>
        <taxon>Euteleostomi</taxon>
        <taxon>Mammalia</taxon>
        <taxon>Eutheria</taxon>
        <taxon>Euarchontoglires</taxon>
        <taxon>Glires</taxon>
        <taxon>Rodentia</taxon>
        <taxon>Myomorpha</taxon>
        <taxon>Muroidea</taxon>
        <taxon>Muridae</taxon>
        <taxon>Murinae</taxon>
        <taxon>Apodemus</taxon>
    </lineage>
</organism>
<feature type="compositionally biased region" description="Acidic residues" evidence="1">
    <location>
        <begin position="834"/>
        <end position="844"/>
    </location>
</feature>
<evidence type="ECO:0000256" key="1">
    <source>
        <dbReference type="SAM" id="MobiDB-lite"/>
    </source>
</evidence>
<accession>A0ABQ0FD46</accession>
<keyword evidence="3" id="KW-1185">Reference proteome</keyword>
<sequence length="2468" mass="280647">MLLNELGKFLHESSDSTHTFERDPVLWSLVMAIGVCYHASLEEKVPYRTAIARCFPEPYNDSKVILDEITHVQDLFLKGAPIRTNIARNLALKENVFMMVICIELKIPLFLVGKPGSSKSLAKIIVADAMQGQAAFSDLFRRLKQVHLVSFQCSPHSTPQGIISTFKQCARFQQGKDLEQYVSVVVLDEVGLAEDSPKMPLKTLHPLLEDGCIEDDPAPYKKVGFVGISNWALDPAKMNRGIFVSRGSPNEKELIESAEGICSSDRLVQERIRGYFAPFAKAYETVCQKQDKEFFGLRDYYSLIKMVFAKAKASKRGLSPRDIAHAVLRNFSGKDDIQALSIFTASLPEARHREEVSTVELIRQNVYTGLRASSRGLDSAESRYLLVLTRNYVALQILQQTFFEGQQPEIIFGSSFPQDQEYTQICRNINRVKICMETGKMVVLLNLQNLYESLYDALNQYYVYLGGQKYVDLGLGTHRVKCRVHTDFRLIVIEEKDVVYKQFPVPLINRLEKHYLDMNTVLQGWQKGIVQELQQWAHDFADVKADQFIARHKYSPADVFIGYHSDACASVVLQAVERQGCRDLTDELYQKVSEEAKLILLDCATPDAVVRLSGSSLGSFTAKQLSQMYNHTQKHTSLVDFLQAHLCIAHHECRAVFTEITTFSRLLTSHDCDALESELRGLASKPMVLSLQQYDTEYSFLKDVRSCLTSPAKRKILVIQTDFDDGIRSSQLVASAKYSAINEINKTLGTKDFVFVYFITKLSRMGSGTAYVGFHGGLWRSVHIDDLRRSTIMASDVTKLQNVTISQLFKPVNQLEIEHDPEEMETETSQSGDVAEEQMEVEGSEETRKASDPGGCDVLDTTRLVRSCVQGAVGMLRDQNESCARNMRRVTLLLGLLNEDNTGNASFLRESKKRLHVLLNKQEENQVSSLKEWVTREAANQDALQEAGTFRHTLWKRVQDVVTPILASMISHIDRDGNLELLAQPESPAWARDLWMFIYSDIKFLSIPLVLNSTRSNSEMSFILVQSHMNLLKDAYNAVPFSWRIRDYLEELWMQAQYITDTEGSSKKFVEIFQKTPLGMFLTQLSVAQQQELLQRYLKDFLLLTMKVSSQEELMFLHMALSSCLGELQVASGTPEAGLSLPWVHLAYQHFKTRLQNFSRILTIHPQVLSSLSQAAEKHNLAGCEMTLDAFAAMACAEMLKGDILKPSPKVWLQLVKNLSTPLELVCSEGYLRDSGHMTRCVAQEVRALWNRIFSTALFVEHVLLGTESQIPELSPLVTSCVFSLDKCLEEDSDLKTNRPFVAVMTTLCDCKDKASKKFSREAIEKHARFRHLCNSFFVDLVSTMCFKDNTPPQKSVIETLLSLLFVQKELLRDASQQHCEHTKSLSPFDDVVDKTPVIRSVVLKLLLKYSFHEVKDYIQNYLTQLEKKAFLTEDKTELYLLFINCLEDSVHQKTSAGYRNHQQVLREEGHFLRTYSPGLQGQEPVCTTSVEYLQEVARVRLCLDLAADFLSELQEGSELAEDKRSFLKHVEQFCARVNNDWHRVYLVRKLSSQRGMEFVQSFSRQGHPYQWVFPRDVIAQQKEHPSQMDRYLVHGDEYKAVRDAMAKAVLECKTLDIGNALMACRSPKVQQTAYLLLALYTEVTALYRPRNGSFHPDPKQLEAVNKFIKESKILSAPNIRCFAKSLVDNTLPLLRTRSANSSLQGTVNEMAIHAATILLCGQNKVLEPLRNLAFNPVNMVNAFLPTMPEDLLVKARNWTGLENLQWYTCPRGHPCTVGESVASPCKRASARTVIFRLEAVITSRVRASMLSVNTEDRTQTGHVLGSPRSSGAAEASDRGQSPVVFILTRLLTHLAMLVGATQNPQALMNIIKPQVQDPQDFLQQHIQRNLEQLTKMLGKSADETTHVVHLVLSSLLKEQHKKVLNFDAELSTKGCRNNWEKHFESLLLRELKHLDKTLPTINTLISQDERIRSNPVTKIIYGDPATFLLNLPQKSVIHCSKIWSCRKKITVEYLQHIVEQKNGRETVPVLWHFLQKEAELRLVKFLPEILALQRDLVKQFQNVSKVEYSSIRGFIHSHHSDGLRKLLRDRITVFLSTWNALRRSLETNGEIKLPKDYCRSDLDLDAEFEVILPRRQGLGLCGTALVSYLISLHNNMVYAVQKYSNEDNSYSVDTSEVAELHVISYEVERDLTPLILSNCQYQVQQGGEASQEFDLEKIQRQISSRFLQGKPRLTLKGIPTLVYRRDWNYEHLFMDIRNKMAQNPLPNSAISAISGQLQSYSDTCEALTIIEVTLGFLSTAGGDPGMDLNVYIQQVLQMCDPTAQVLKALHRCQLRHIIALWQFLSAHKSEQRLRLKKELFREIDVKYKEALSPQHTRLLSTFLNEAGLDTFLLELHEMIVLKLRGPQTENSFNPRWSLKDTLVSYMETKDSGVLPEVESQFPEEILMSSCVSVWKTAATRKWDRQSR</sequence>
<evidence type="ECO:0000313" key="2">
    <source>
        <dbReference type="EMBL" id="GAB1297145.1"/>
    </source>
</evidence>
<dbReference type="PANTHER" id="PTHR22605:SF16">
    <property type="entry name" value="E3 UBIQUITIN-PROTEIN LIGASE RNF213"/>
    <property type="match status" value="1"/>
</dbReference>
<name>A0ABQ0FD46_APOSI</name>
<reference evidence="2 3" key="1">
    <citation type="submission" date="2024-08" db="EMBL/GenBank/DDBJ databases">
        <title>The draft genome of Apodemus speciosus.</title>
        <authorList>
            <person name="Nabeshima K."/>
            <person name="Suzuki S."/>
            <person name="Onuma M."/>
        </authorList>
    </citation>
    <scope>NUCLEOTIDE SEQUENCE [LARGE SCALE GENOMIC DNA]</scope>
    <source>
        <strain evidence="2">IB14-021</strain>
    </source>
</reference>
<dbReference type="InterPro" id="IPR027417">
    <property type="entry name" value="P-loop_NTPase"/>
</dbReference>
<dbReference type="InterPro" id="IPR031248">
    <property type="entry name" value="RNF213"/>
</dbReference>
<feature type="region of interest" description="Disordered" evidence="1">
    <location>
        <begin position="820"/>
        <end position="855"/>
    </location>
</feature>